<dbReference type="InterPro" id="IPR041145">
    <property type="entry name" value="DUF5619"/>
</dbReference>
<accession>I4CAZ6</accession>
<dbReference type="OrthoDB" id="5518218at2"/>
<dbReference type="RefSeq" id="WP_014811862.1">
    <property type="nucleotide sequence ID" value="NC_018025.1"/>
</dbReference>
<proteinExistence type="predicted"/>
<gene>
    <name evidence="2" type="ordered locus">Desti_4099</name>
</gene>
<dbReference type="HOGENOM" id="CLU_180631_0_0_7"/>
<reference evidence="3" key="1">
    <citation type="submission" date="2012-06" db="EMBL/GenBank/DDBJ databases">
        <title>Complete sequence of chromosome of Desulfomonile tiedjei DSM 6799.</title>
        <authorList>
            <person name="Lucas S."/>
            <person name="Copeland A."/>
            <person name="Lapidus A."/>
            <person name="Glavina del Rio T."/>
            <person name="Dalin E."/>
            <person name="Tice H."/>
            <person name="Bruce D."/>
            <person name="Goodwin L."/>
            <person name="Pitluck S."/>
            <person name="Peters L."/>
            <person name="Ovchinnikova G."/>
            <person name="Zeytun A."/>
            <person name="Lu M."/>
            <person name="Kyrpides N."/>
            <person name="Mavromatis K."/>
            <person name="Ivanova N."/>
            <person name="Brettin T."/>
            <person name="Detter J.C."/>
            <person name="Han C."/>
            <person name="Larimer F."/>
            <person name="Land M."/>
            <person name="Hauser L."/>
            <person name="Markowitz V."/>
            <person name="Cheng J.-F."/>
            <person name="Hugenholtz P."/>
            <person name="Woyke T."/>
            <person name="Wu D."/>
            <person name="Spring S."/>
            <person name="Schroeder M."/>
            <person name="Brambilla E."/>
            <person name="Klenk H.-P."/>
            <person name="Eisen J.A."/>
        </authorList>
    </citation>
    <scope>NUCLEOTIDE SEQUENCE [LARGE SCALE GENOMIC DNA]</scope>
    <source>
        <strain evidence="3">ATCC 49306 / DSM 6799 / DCB-1</strain>
    </source>
</reference>
<dbReference type="Gene3D" id="3.30.1490.340">
    <property type="match status" value="1"/>
</dbReference>
<name>I4CAZ6_DESTA</name>
<dbReference type="eggNOG" id="ENOG50334W0">
    <property type="taxonomic scope" value="Bacteria"/>
</dbReference>
<dbReference type="Proteomes" id="UP000006055">
    <property type="component" value="Chromosome"/>
</dbReference>
<organism evidence="2 3">
    <name type="scientific">Desulfomonile tiedjei (strain ATCC 49306 / DSM 6799 / DCB-1)</name>
    <dbReference type="NCBI Taxonomy" id="706587"/>
    <lineage>
        <taxon>Bacteria</taxon>
        <taxon>Pseudomonadati</taxon>
        <taxon>Thermodesulfobacteriota</taxon>
        <taxon>Desulfomonilia</taxon>
        <taxon>Desulfomonilales</taxon>
        <taxon>Desulfomonilaceae</taxon>
        <taxon>Desulfomonile</taxon>
    </lineage>
</organism>
<evidence type="ECO:0000313" key="3">
    <source>
        <dbReference type="Proteomes" id="UP000006055"/>
    </source>
</evidence>
<dbReference type="EMBL" id="CP003360">
    <property type="protein sequence ID" value="AFM26737.1"/>
    <property type="molecule type" value="Genomic_DNA"/>
</dbReference>
<dbReference type="Pfam" id="PF18505">
    <property type="entry name" value="DUF5619"/>
    <property type="match status" value="1"/>
</dbReference>
<dbReference type="AlphaFoldDB" id="I4CAZ6"/>
<sequence>MADPRRITREMLHRPIDVHVNGVSLNLKNAKVIADEKALEFSSNPILLAWFEKKTGRHSPNIVYGAQEKPSWLVYAQFRGGSISVNINNEEYVFIYRSGEHTPYQLP</sequence>
<keyword evidence="3" id="KW-1185">Reference proteome</keyword>
<protein>
    <recommendedName>
        <fullName evidence="1">DUF5619 domain-containing protein</fullName>
    </recommendedName>
</protein>
<evidence type="ECO:0000313" key="2">
    <source>
        <dbReference type="EMBL" id="AFM26737.1"/>
    </source>
</evidence>
<evidence type="ECO:0000259" key="1">
    <source>
        <dbReference type="Pfam" id="PF18505"/>
    </source>
</evidence>
<feature type="domain" description="DUF5619" evidence="1">
    <location>
        <begin position="14"/>
        <end position="96"/>
    </location>
</feature>
<dbReference type="KEGG" id="dti:Desti_4099"/>